<evidence type="ECO:0000313" key="4">
    <source>
        <dbReference type="Proteomes" id="UP000074310"/>
    </source>
</evidence>
<evidence type="ECO:0000256" key="2">
    <source>
        <dbReference type="SAM" id="Phobius"/>
    </source>
</evidence>
<comment type="caution">
    <text evidence="3">The sequence shown here is derived from an EMBL/GenBank/DDBJ whole genome shotgun (WGS) entry which is preliminary data.</text>
</comment>
<feature type="transmembrane region" description="Helical" evidence="2">
    <location>
        <begin position="7"/>
        <end position="29"/>
    </location>
</feature>
<dbReference type="EMBL" id="LDTB01000011">
    <property type="protein sequence ID" value="KTT74441.1"/>
    <property type="molecule type" value="Genomic_DNA"/>
</dbReference>
<dbReference type="PATRIC" id="fig|869719.3.peg.514"/>
<name>A0A147I6S6_9SPHN</name>
<keyword evidence="2" id="KW-0472">Membrane</keyword>
<reference evidence="3 4" key="1">
    <citation type="journal article" date="2016" name="Front. Microbiol.">
        <title>Genomic Resource of Rice Seed Associated Bacteria.</title>
        <authorList>
            <person name="Midha S."/>
            <person name="Bansal K."/>
            <person name="Sharma S."/>
            <person name="Kumar N."/>
            <person name="Patil P.P."/>
            <person name="Chaudhry V."/>
            <person name="Patil P.B."/>
        </authorList>
    </citation>
    <scope>NUCLEOTIDE SEQUENCE [LARGE SCALE GENOMIC DNA]</scope>
    <source>
        <strain evidence="3 4">NS334</strain>
    </source>
</reference>
<evidence type="ECO:0000256" key="1">
    <source>
        <dbReference type="SAM" id="MobiDB-lite"/>
    </source>
</evidence>
<dbReference type="AlphaFoldDB" id="A0A147I6S6"/>
<keyword evidence="2" id="KW-1133">Transmembrane helix</keyword>
<evidence type="ECO:0000313" key="3">
    <source>
        <dbReference type="EMBL" id="KTT74441.1"/>
    </source>
</evidence>
<keyword evidence="4" id="KW-1185">Reference proteome</keyword>
<gene>
    <name evidence="3" type="ORF">NS334_05540</name>
</gene>
<protein>
    <submittedName>
        <fullName evidence="3">TolA protein</fullName>
    </submittedName>
</protein>
<dbReference type="Proteomes" id="UP000074310">
    <property type="component" value="Unassembled WGS sequence"/>
</dbReference>
<feature type="non-terminal residue" evidence="3">
    <location>
        <position position="86"/>
    </location>
</feature>
<proteinExistence type="predicted"/>
<accession>A0A147I6S6</accession>
<feature type="compositionally biased region" description="Pro residues" evidence="1">
    <location>
        <begin position="76"/>
        <end position="86"/>
    </location>
</feature>
<sequence>MERGEKIGLGLAVAGHVLLFGVLSVGFLATPNPVKLKQNPVEVSLVKDVALEAAAPQQTEAPSQAVAPDVGEPEEAPPPAEAPQQP</sequence>
<organism evidence="3 4">
    <name type="scientific">Sphingomonas endophytica</name>
    <dbReference type="NCBI Taxonomy" id="869719"/>
    <lineage>
        <taxon>Bacteria</taxon>
        <taxon>Pseudomonadati</taxon>
        <taxon>Pseudomonadota</taxon>
        <taxon>Alphaproteobacteria</taxon>
        <taxon>Sphingomonadales</taxon>
        <taxon>Sphingomonadaceae</taxon>
        <taxon>Sphingomonas</taxon>
    </lineage>
</organism>
<keyword evidence="2" id="KW-0812">Transmembrane</keyword>
<feature type="region of interest" description="Disordered" evidence="1">
    <location>
        <begin position="54"/>
        <end position="86"/>
    </location>
</feature>